<dbReference type="AlphaFoldDB" id="A0A8X6IF72"/>
<evidence type="ECO:0000313" key="1">
    <source>
        <dbReference type="EMBL" id="GFQ76110.1"/>
    </source>
</evidence>
<organism evidence="1 2">
    <name type="scientific">Trichonephila clavata</name>
    <name type="common">Joro spider</name>
    <name type="synonym">Nephila clavata</name>
    <dbReference type="NCBI Taxonomy" id="2740835"/>
    <lineage>
        <taxon>Eukaryota</taxon>
        <taxon>Metazoa</taxon>
        <taxon>Ecdysozoa</taxon>
        <taxon>Arthropoda</taxon>
        <taxon>Chelicerata</taxon>
        <taxon>Arachnida</taxon>
        <taxon>Araneae</taxon>
        <taxon>Araneomorphae</taxon>
        <taxon>Entelegynae</taxon>
        <taxon>Araneoidea</taxon>
        <taxon>Nephilidae</taxon>
        <taxon>Trichonephila</taxon>
    </lineage>
</organism>
<proteinExistence type="predicted"/>
<name>A0A8X6IF72_TRICU</name>
<keyword evidence="2" id="KW-1185">Reference proteome</keyword>
<evidence type="ECO:0000313" key="2">
    <source>
        <dbReference type="Proteomes" id="UP000887116"/>
    </source>
</evidence>
<dbReference type="Proteomes" id="UP000887116">
    <property type="component" value="Unassembled WGS sequence"/>
</dbReference>
<accession>A0A8X6IF72</accession>
<protein>
    <submittedName>
        <fullName evidence="1">Uncharacterized protein</fullName>
    </submittedName>
</protein>
<comment type="caution">
    <text evidence="1">The sequence shown here is derived from an EMBL/GenBank/DDBJ whole genome shotgun (WGS) entry which is preliminary data.</text>
</comment>
<dbReference type="EMBL" id="BMAO01031586">
    <property type="protein sequence ID" value="GFQ76110.1"/>
    <property type="molecule type" value="Genomic_DNA"/>
</dbReference>
<gene>
    <name evidence="1" type="ORF">TNCT_263271</name>
</gene>
<sequence length="104" mass="11895">MAGIFSGFALSVWLLDIDFLGHRDRISQAGHVWTGSILYPLSQLVVMDLKLLCWRPLAFQRLLSWSFSLLMALRGLERERDGCFLLLKAIGSLRPSFNILHFCQ</sequence>
<reference evidence="1" key="1">
    <citation type="submission" date="2020-07" db="EMBL/GenBank/DDBJ databases">
        <title>Multicomponent nature underlies the extraordinary mechanical properties of spider dragline silk.</title>
        <authorList>
            <person name="Kono N."/>
            <person name="Nakamura H."/>
            <person name="Mori M."/>
            <person name="Yoshida Y."/>
            <person name="Ohtoshi R."/>
            <person name="Malay A.D."/>
            <person name="Moran D.A.P."/>
            <person name="Tomita M."/>
            <person name="Numata K."/>
            <person name="Arakawa K."/>
        </authorList>
    </citation>
    <scope>NUCLEOTIDE SEQUENCE</scope>
</reference>